<reference evidence="2 3" key="1">
    <citation type="submission" date="2024-04" db="EMBL/GenBank/DDBJ databases">
        <authorList>
            <person name="Rising A."/>
            <person name="Reimegard J."/>
            <person name="Sonavane S."/>
            <person name="Akerstrom W."/>
            <person name="Nylinder S."/>
            <person name="Hedman E."/>
            <person name="Kallberg Y."/>
        </authorList>
    </citation>
    <scope>NUCLEOTIDE SEQUENCE [LARGE SCALE GENOMIC DNA]</scope>
</reference>
<evidence type="ECO:0000256" key="1">
    <source>
        <dbReference type="SAM" id="Phobius"/>
    </source>
</evidence>
<gene>
    <name evidence="2" type="ORF">LARSCL_LOCUS20095</name>
</gene>
<dbReference type="Proteomes" id="UP001497382">
    <property type="component" value="Unassembled WGS sequence"/>
</dbReference>
<keyword evidence="1" id="KW-1133">Transmembrane helix</keyword>
<sequence>MGSNETYSEKNADTWPFPTAAIFCLAMSLYIIFLMIGLLIRKCLIAHGICKNCCPALKTNSSCCKPCSDCAQHCNWKLPTVDSCLDAICPSKQRVNCIEFLVCDWANVKCCSEDGTYTCGSGNCAFTCEAPKCENINCLCCVVLQLSKVNSRKTTISMG</sequence>
<dbReference type="EMBL" id="CAXIEN010000414">
    <property type="protein sequence ID" value="CAL1297096.1"/>
    <property type="molecule type" value="Genomic_DNA"/>
</dbReference>
<organism evidence="2 3">
    <name type="scientific">Larinioides sclopetarius</name>
    <dbReference type="NCBI Taxonomy" id="280406"/>
    <lineage>
        <taxon>Eukaryota</taxon>
        <taxon>Metazoa</taxon>
        <taxon>Ecdysozoa</taxon>
        <taxon>Arthropoda</taxon>
        <taxon>Chelicerata</taxon>
        <taxon>Arachnida</taxon>
        <taxon>Araneae</taxon>
        <taxon>Araneomorphae</taxon>
        <taxon>Entelegynae</taxon>
        <taxon>Araneoidea</taxon>
        <taxon>Araneidae</taxon>
        <taxon>Larinioides</taxon>
    </lineage>
</organism>
<comment type="caution">
    <text evidence="2">The sequence shown here is derived from an EMBL/GenBank/DDBJ whole genome shotgun (WGS) entry which is preliminary data.</text>
</comment>
<name>A0AAV2BMT0_9ARAC</name>
<protein>
    <submittedName>
        <fullName evidence="2">Uncharacterized protein</fullName>
    </submittedName>
</protein>
<accession>A0AAV2BMT0</accession>
<dbReference type="AlphaFoldDB" id="A0AAV2BMT0"/>
<keyword evidence="1" id="KW-0812">Transmembrane</keyword>
<feature type="transmembrane region" description="Helical" evidence="1">
    <location>
        <begin position="20"/>
        <end position="40"/>
    </location>
</feature>
<keyword evidence="1" id="KW-0472">Membrane</keyword>
<evidence type="ECO:0000313" key="3">
    <source>
        <dbReference type="Proteomes" id="UP001497382"/>
    </source>
</evidence>
<proteinExistence type="predicted"/>
<keyword evidence="3" id="KW-1185">Reference proteome</keyword>
<evidence type="ECO:0000313" key="2">
    <source>
        <dbReference type="EMBL" id="CAL1297096.1"/>
    </source>
</evidence>